<evidence type="ECO:0000313" key="7">
    <source>
        <dbReference type="EMBL" id="OEU12251.1"/>
    </source>
</evidence>
<keyword evidence="8" id="KW-1185">Reference proteome</keyword>
<dbReference type="KEGG" id="fcy:FRACYDRAFT_172305"/>
<dbReference type="PANTHER" id="PTHR19359:SF14">
    <property type="entry name" value="CYTOCHROME B5 A"/>
    <property type="match status" value="1"/>
</dbReference>
<dbReference type="OrthoDB" id="260519at2759"/>
<keyword evidence="5" id="KW-0812">Transmembrane</keyword>
<proteinExistence type="inferred from homology"/>
<evidence type="ECO:0000256" key="2">
    <source>
        <dbReference type="ARBA" id="ARBA00022723"/>
    </source>
</evidence>
<dbReference type="GO" id="GO:0016020">
    <property type="term" value="C:membrane"/>
    <property type="evidence" value="ECO:0007669"/>
    <property type="project" value="TreeGrafter"/>
</dbReference>
<accession>A0A1E7F1Z9</accession>
<evidence type="ECO:0000256" key="5">
    <source>
        <dbReference type="RuleBase" id="RU362121"/>
    </source>
</evidence>
<dbReference type="Proteomes" id="UP000095751">
    <property type="component" value="Unassembled WGS sequence"/>
</dbReference>
<name>A0A1E7F1Z9_9STRA</name>
<dbReference type="InterPro" id="IPR001199">
    <property type="entry name" value="Cyt_B5-like_heme/steroid-bd"/>
</dbReference>
<dbReference type="AlphaFoldDB" id="A0A1E7F1Z9"/>
<reference evidence="7 8" key="1">
    <citation type="submission" date="2016-09" db="EMBL/GenBank/DDBJ databases">
        <title>Extensive genetic diversity and differential bi-allelic expression allows diatom success in the polar Southern Ocean.</title>
        <authorList>
            <consortium name="DOE Joint Genome Institute"/>
            <person name="Mock T."/>
            <person name="Otillar R.P."/>
            <person name="Strauss J."/>
            <person name="Dupont C."/>
            <person name="Frickenhaus S."/>
            <person name="Maumus F."/>
            <person name="Mcmullan M."/>
            <person name="Sanges R."/>
            <person name="Schmutz J."/>
            <person name="Toseland A."/>
            <person name="Valas R."/>
            <person name="Veluchamy A."/>
            <person name="Ward B.J."/>
            <person name="Allen A."/>
            <person name="Barry K."/>
            <person name="Falciatore A."/>
            <person name="Ferrante M."/>
            <person name="Fortunato A.E."/>
            <person name="Gloeckner G."/>
            <person name="Gruber A."/>
            <person name="Hipkin R."/>
            <person name="Janech M."/>
            <person name="Kroth P."/>
            <person name="Leese F."/>
            <person name="Lindquist E."/>
            <person name="Lyon B.R."/>
            <person name="Martin J."/>
            <person name="Mayer C."/>
            <person name="Parker M."/>
            <person name="Quesneville H."/>
            <person name="Raymond J."/>
            <person name="Uhlig C."/>
            <person name="Valentin K.U."/>
            <person name="Worden A.Z."/>
            <person name="Armbrust E.V."/>
            <person name="Bowler C."/>
            <person name="Green B."/>
            <person name="Moulton V."/>
            <person name="Van Oosterhout C."/>
            <person name="Grigoriev I."/>
        </authorList>
    </citation>
    <scope>NUCLEOTIDE SEQUENCE [LARGE SCALE GENOMIC DNA]</scope>
    <source>
        <strain evidence="7 8">CCMP1102</strain>
    </source>
</reference>
<dbReference type="PROSITE" id="PS00191">
    <property type="entry name" value="CYTOCHROME_B5_1"/>
    <property type="match status" value="1"/>
</dbReference>
<feature type="domain" description="Cytochrome b5 heme-binding" evidence="6">
    <location>
        <begin position="9"/>
        <end position="91"/>
    </location>
</feature>
<evidence type="ECO:0000256" key="4">
    <source>
        <dbReference type="ARBA" id="ARBA00038168"/>
    </source>
</evidence>
<dbReference type="PROSITE" id="PS50255">
    <property type="entry name" value="CYTOCHROME_B5_2"/>
    <property type="match status" value="1"/>
</dbReference>
<dbReference type="Pfam" id="PF00173">
    <property type="entry name" value="Cyt-b5"/>
    <property type="match status" value="1"/>
</dbReference>
<dbReference type="SUPFAM" id="SSF55856">
    <property type="entry name" value="Cytochrome b5-like heme/steroid binding domain"/>
    <property type="match status" value="1"/>
</dbReference>
<evidence type="ECO:0000259" key="6">
    <source>
        <dbReference type="PROSITE" id="PS50255"/>
    </source>
</evidence>
<feature type="transmembrane region" description="Helical" evidence="5">
    <location>
        <begin position="116"/>
        <end position="132"/>
    </location>
</feature>
<dbReference type="EMBL" id="KV784365">
    <property type="protein sequence ID" value="OEU12251.1"/>
    <property type="molecule type" value="Genomic_DNA"/>
</dbReference>
<comment type="similarity">
    <text evidence="4 5">Belongs to the cytochrome b5 family.</text>
</comment>
<dbReference type="SMART" id="SM01117">
    <property type="entry name" value="Cyt-b5"/>
    <property type="match status" value="1"/>
</dbReference>
<keyword evidence="5" id="KW-0472">Membrane</keyword>
<evidence type="ECO:0000256" key="3">
    <source>
        <dbReference type="ARBA" id="ARBA00023004"/>
    </source>
</evidence>
<keyword evidence="5" id="KW-1133">Transmembrane helix</keyword>
<keyword evidence="2 5" id="KW-0479">Metal-binding</keyword>
<dbReference type="GO" id="GO:0020037">
    <property type="term" value="F:heme binding"/>
    <property type="evidence" value="ECO:0007669"/>
    <property type="project" value="UniProtKB-UniRule"/>
</dbReference>
<dbReference type="PRINTS" id="PR00363">
    <property type="entry name" value="CYTOCHROMEB5"/>
</dbReference>
<organism evidence="7 8">
    <name type="scientific">Fragilariopsis cylindrus CCMP1102</name>
    <dbReference type="NCBI Taxonomy" id="635003"/>
    <lineage>
        <taxon>Eukaryota</taxon>
        <taxon>Sar</taxon>
        <taxon>Stramenopiles</taxon>
        <taxon>Ochrophyta</taxon>
        <taxon>Bacillariophyta</taxon>
        <taxon>Bacillariophyceae</taxon>
        <taxon>Bacillariophycidae</taxon>
        <taxon>Bacillariales</taxon>
        <taxon>Bacillariaceae</taxon>
        <taxon>Fragilariopsis</taxon>
    </lineage>
</organism>
<dbReference type="GO" id="GO:0046872">
    <property type="term" value="F:metal ion binding"/>
    <property type="evidence" value="ECO:0007669"/>
    <property type="project" value="UniProtKB-UniRule"/>
</dbReference>
<dbReference type="InterPro" id="IPR050668">
    <property type="entry name" value="Cytochrome_b5"/>
</dbReference>
<dbReference type="InParanoid" id="A0A1E7F1Z9"/>
<dbReference type="Gene3D" id="3.10.120.10">
    <property type="entry name" value="Cytochrome b5-like heme/steroid binding domain"/>
    <property type="match status" value="1"/>
</dbReference>
<protein>
    <submittedName>
        <fullName evidence="7">Cytochrome b5</fullName>
    </submittedName>
</protein>
<dbReference type="InterPro" id="IPR036400">
    <property type="entry name" value="Cyt_B5-like_heme/steroid_sf"/>
</dbReference>
<dbReference type="FunCoup" id="A0A1E7F1Z9">
    <property type="interactions" value="197"/>
</dbReference>
<sequence length="136" mass="15116">MTEGKDAQLKEYTSAEVSKHTLEEDCWMIIGNESNGGSKVYDVSKYLDDHPGGAEVMLDVSGQNADEFFEDIGHSGDARKELKKYLIGTYKLSEEEIEKLKIEAEKRAQQGGGSPMIIIILVALIAIIYAYTQGYF</sequence>
<dbReference type="InterPro" id="IPR018506">
    <property type="entry name" value="Cyt_B5_heme-BS"/>
</dbReference>
<keyword evidence="1 5" id="KW-0349">Heme</keyword>
<evidence type="ECO:0000313" key="8">
    <source>
        <dbReference type="Proteomes" id="UP000095751"/>
    </source>
</evidence>
<dbReference type="PANTHER" id="PTHR19359">
    <property type="entry name" value="CYTOCHROME B5"/>
    <property type="match status" value="1"/>
</dbReference>
<gene>
    <name evidence="7" type="ORF">FRACYDRAFT_172305</name>
</gene>
<evidence type="ECO:0000256" key="1">
    <source>
        <dbReference type="ARBA" id="ARBA00022617"/>
    </source>
</evidence>
<keyword evidence="3 5" id="KW-0408">Iron</keyword>